<feature type="transmembrane region" description="Helical" evidence="1">
    <location>
        <begin position="14"/>
        <end position="38"/>
    </location>
</feature>
<evidence type="ECO:0000256" key="1">
    <source>
        <dbReference type="SAM" id="Phobius"/>
    </source>
</evidence>
<keyword evidence="1" id="KW-1133">Transmembrane helix</keyword>
<evidence type="ECO:0000259" key="2">
    <source>
        <dbReference type="Pfam" id="PF06057"/>
    </source>
</evidence>
<gene>
    <name evidence="3" type="ORF">DI544_07675</name>
</gene>
<evidence type="ECO:0000313" key="3">
    <source>
        <dbReference type="EMBL" id="PZQ60809.1"/>
    </source>
</evidence>
<dbReference type="EMBL" id="QFQI01000004">
    <property type="protein sequence ID" value="PZQ60809.1"/>
    <property type="molecule type" value="Genomic_DNA"/>
</dbReference>
<dbReference type="Proteomes" id="UP000249229">
    <property type="component" value="Unassembled WGS sequence"/>
</dbReference>
<protein>
    <submittedName>
        <fullName evidence="3">Type IV secretion system protein VirJ</fullName>
    </submittedName>
</protein>
<dbReference type="Pfam" id="PF06057">
    <property type="entry name" value="VirJ"/>
    <property type="match status" value="1"/>
</dbReference>
<comment type="caution">
    <text evidence="3">The sequence shown here is derived from an EMBL/GenBank/DDBJ whole genome shotgun (WGS) entry which is preliminary data.</text>
</comment>
<dbReference type="InterPro" id="IPR010333">
    <property type="entry name" value="VirJ"/>
</dbReference>
<keyword evidence="1" id="KW-0812">Transmembrane</keyword>
<dbReference type="InterPro" id="IPR029058">
    <property type="entry name" value="AB_hydrolase_fold"/>
</dbReference>
<proteinExistence type="predicted"/>
<reference evidence="3 4" key="1">
    <citation type="submission" date="2017-08" db="EMBL/GenBank/DDBJ databases">
        <title>Infants hospitalized years apart are colonized by the same room-sourced microbial strains.</title>
        <authorList>
            <person name="Brooks B."/>
            <person name="Olm M.R."/>
            <person name="Firek B.A."/>
            <person name="Baker R."/>
            <person name="Thomas B.C."/>
            <person name="Morowitz M.J."/>
            <person name="Banfield J.F."/>
        </authorList>
    </citation>
    <scope>NUCLEOTIDE SEQUENCE [LARGE SCALE GENOMIC DNA]</scope>
    <source>
        <strain evidence="3">S2_005_001_R1_22</strain>
    </source>
</reference>
<evidence type="ECO:0000313" key="4">
    <source>
        <dbReference type="Proteomes" id="UP000249229"/>
    </source>
</evidence>
<dbReference type="Gene3D" id="3.40.50.1820">
    <property type="entry name" value="alpha/beta hydrolase"/>
    <property type="match status" value="1"/>
</dbReference>
<dbReference type="AlphaFoldDB" id="A0A2W5P9M5"/>
<name>A0A2W5P9M5_9SPHN</name>
<dbReference type="SUPFAM" id="SSF53474">
    <property type="entry name" value="alpha/beta-Hydrolases"/>
    <property type="match status" value="1"/>
</dbReference>
<feature type="domain" description="Bacterial virulence" evidence="2">
    <location>
        <begin position="59"/>
        <end position="243"/>
    </location>
</feature>
<organism evidence="3 4">
    <name type="scientific">Sphingomonas taxi</name>
    <dbReference type="NCBI Taxonomy" id="1549858"/>
    <lineage>
        <taxon>Bacteria</taxon>
        <taxon>Pseudomonadati</taxon>
        <taxon>Pseudomonadota</taxon>
        <taxon>Alphaproteobacteria</taxon>
        <taxon>Sphingomonadales</taxon>
        <taxon>Sphingomonadaceae</taxon>
        <taxon>Sphingomonas</taxon>
    </lineage>
</organism>
<accession>A0A2W5P9M5</accession>
<keyword evidence="1" id="KW-0472">Membrane</keyword>
<sequence>MSVPHDRPSGRNRFAIAAGTLMGLVLCALGYLGFLGWFGGPVYRVEPAAAVRPLARRGTVAVFLSGDTGFNAGMAPRVMGDLAARGLPVLGVNSLTAFGTRRTPAQTRALVADTVARALRLPGARRVVLIGQSFGADMLQYGVSGLPLPLRPYVAQVLLSVPGDTLLFKASPGGLLDGAPDAPALPSARRIDWVPLLCIHGVQEDNSLCPLLHGRNVRVVTLPGDHYLHHDADRLSAVLWQAIVRGR</sequence>